<proteinExistence type="predicted"/>
<keyword evidence="3" id="KW-0804">Transcription</keyword>
<feature type="transmembrane region" description="Helical" evidence="4">
    <location>
        <begin position="368"/>
        <end position="389"/>
    </location>
</feature>
<evidence type="ECO:0000256" key="4">
    <source>
        <dbReference type="SAM" id="Phobius"/>
    </source>
</evidence>
<dbReference type="PANTHER" id="PTHR44688:SF16">
    <property type="entry name" value="DNA-BINDING TRANSCRIPTIONAL ACTIVATOR DEVR_DOSR"/>
    <property type="match status" value="1"/>
</dbReference>
<dbReference type="InterPro" id="IPR016032">
    <property type="entry name" value="Sig_transdc_resp-reg_C-effctor"/>
</dbReference>
<keyword evidence="4" id="KW-0812">Transmembrane</keyword>
<feature type="transmembrane region" description="Helical" evidence="4">
    <location>
        <begin position="112"/>
        <end position="134"/>
    </location>
</feature>
<dbReference type="GO" id="GO:0003677">
    <property type="term" value="F:DNA binding"/>
    <property type="evidence" value="ECO:0007669"/>
    <property type="project" value="UniProtKB-KW"/>
</dbReference>
<dbReference type="InterPro" id="IPR036388">
    <property type="entry name" value="WH-like_DNA-bd_sf"/>
</dbReference>
<dbReference type="InterPro" id="IPR000792">
    <property type="entry name" value="Tscrpt_reg_LuxR_C"/>
</dbReference>
<dbReference type="PRINTS" id="PR00038">
    <property type="entry name" value="HTHLUXR"/>
</dbReference>
<dbReference type="CDD" id="cd06170">
    <property type="entry name" value="LuxR_C_like"/>
    <property type="match status" value="1"/>
</dbReference>
<feature type="transmembrane region" description="Helical" evidence="4">
    <location>
        <begin position="336"/>
        <end position="356"/>
    </location>
</feature>
<reference evidence="5 6" key="1">
    <citation type="submission" date="2020-10" db="EMBL/GenBank/DDBJ databases">
        <title>Eggerthella sp. nov., isolated from human feces.</title>
        <authorList>
            <person name="Yajun G."/>
        </authorList>
    </citation>
    <scope>NUCLEOTIDE SEQUENCE [LARGE SCALE GENOMIC DNA]</scope>
    <source>
        <strain evidence="5 6">HF-1101</strain>
    </source>
</reference>
<dbReference type="PROSITE" id="PS51257">
    <property type="entry name" value="PROKAR_LIPOPROTEIN"/>
    <property type="match status" value="1"/>
</dbReference>
<sequence>MKAQRAHGSACSTGSWVFLACVVAGFASFKSAQSVAYATAMSPGGTPFIMLSNLSFAVVTSFPIVVAYCVAVVLAYKGWMPSFKLPVVVPALLLASGGVLSLFGVFDALEPFVHLVVVCVMYGVGTALLTLAWVEVFASVDVVRSMQMLASATLLSALLSNAVMRLPPSAVMVCVAALSLAGVALYLKAKRIVLASEGRPSFSPVAAGRYAKGLASISNGLAVLLALGCVVGILNSFMLIDGYAFEGSDRAGGLGVVLGYCAFFVVAYAMPRRLGMERAYRILFPVLATLLLAWPFLGFRFGYLFSVLFIMGYQFASVGVMYLIVRESHDRSLNPYVFMGASAVMIRLSVLAGVLIGGDVASRSYDWISKAMLIVAIAMYALAFVLLYLSRGRKAERDGRKGRRSRPEPTDDEAFRRKAAELGKRYGLTEREQGILSHLARGRTSTYIGEQLWLSPNTVRGHIKKIYVKLDIHSKQELIDLFLD</sequence>
<feature type="transmembrane region" description="Helical" evidence="4">
    <location>
        <begin position="54"/>
        <end position="75"/>
    </location>
</feature>
<gene>
    <name evidence="5" type="ORF">GS424_007895</name>
</gene>
<feature type="transmembrane region" description="Helical" evidence="4">
    <location>
        <begin position="303"/>
        <end position="324"/>
    </location>
</feature>
<dbReference type="Pfam" id="PF00196">
    <property type="entry name" value="GerE"/>
    <property type="match status" value="1"/>
</dbReference>
<organism evidence="5 6">
    <name type="scientific">Eggerthella guodeyinii</name>
    <dbReference type="NCBI Taxonomy" id="2690837"/>
    <lineage>
        <taxon>Bacteria</taxon>
        <taxon>Bacillati</taxon>
        <taxon>Actinomycetota</taxon>
        <taxon>Coriobacteriia</taxon>
        <taxon>Eggerthellales</taxon>
        <taxon>Eggerthellaceae</taxon>
        <taxon>Eggerthella</taxon>
    </lineage>
</organism>
<feature type="transmembrane region" description="Helical" evidence="4">
    <location>
        <begin position="87"/>
        <end position="106"/>
    </location>
</feature>
<keyword evidence="1" id="KW-0805">Transcription regulation</keyword>
<dbReference type="EMBL" id="CP063310">
    <property type="protein sequence ID" value="QOS69745.1"/>
    <property type="molecule type" value="Genomic_DNA"/>
</dbReference>
<evidence type="ECO:0000313" key="5">
    <source>
        <dbReference type="EMBL" id="QOS69745.1"/>
    </source>
</evidence>
<evidence type="ECO:0000256" key="2">
    <source>
        <dbReference type="ARBA" id="ARBA00023125"/>
    </source>
</evidence>
<dbReference type="PANTHER" id="PTHR44688">
    <property type="entry name" value="DNA-BINDING TRANSCRIPTIONAL ACTIVATOR DEVR_DOSR"/>
    <property type="match status" value="1"/>
</dbReference>
<dbReference type="KEGG" id="egd:GS424_007895"/>
<evidence type="ECO:0000256" key="1">
    <source>
        <dbReference type="ARBA" id="ARBA00023015"/>
    </source>
</evidence>
<dbReference type="PROSITE" id="PS50043">
    <property type="entry name" value="HTH_LUXR_2"/>
    <property type="match status" value="1"/>
</dbReference>
<evidence type="ECO:0000256" key="3">
    <source>
        <dbReference type="ARBA" id="ARBA00023163"/>
    </source>
</evidence>
<feature type="transmembrane region" description="Helical" evidence="4">
    <location>
        <begin position="221"/>
        <end position="245"/>
    </location>
</feature>
<dbReference type="AlphaFoldDB" id="A0A6L7ITX6"/>
<keyword evidence="4" id="KW-0472">Membrane</keyword>
<feature type="transmembrane region" description="Helical" evidence="4">
    <location>
        <begin position="170"/>
        <end position="187"/>
    </location>
</feature>
<keyword evidence="4" id="KW-1133">Transmembrane helix</keyword>
<dbReference type="Proteomes" id="UP000478463">
    <property type="component" value="Chromosome"/>
</dbReference>
<feature type="transmembrane region" description="Helical" evidence="4">
    <location>
        <begin position="146"/>
        <end position="164"/>
    </location>
</feature>
<accession>A0A6L7ITX6</accession>
<keyword evidence="2" id="KW-0238">DNA-binding</keyword>
<dbReference type="Gene3D" id="1.10.10.10">
    <property type="entry name" value="Winged helix-like DNA-binding domain superfamily/Winged helix DNA-binding domain"/>
    <property type="match status" value="1"/>
</dbReference>
<evidence type="ECO:0000313" key="6">
    <source>
        <dbReference type="Proteomes" id="UP000478463"/>
    </source>
</evidence>
<dbReference type="SUPFAM" id="SSF46894">
    <property type="entry name" value="C-terminal effector domain of the bipartite response regulators"/>
    <property type="match status" value="1"/>
</dbReference>
<dbReference type="RefSeq" id="WP_160941660.1">
    <property type="nucleotide sequence ID" value="NZ_CP063310.1"/>
</dbReference>
<protein>
    <submittedName>
        <fullName evidence="5">Helix-turn-helix transcriptional regulator</fullName>
    </submittedName>
</protein>
<dbReference type="SMART" id="SM00421">
    <property type="entry name" value="HTH_LUXR"/>
    <property type="match status" value="1"/>
</dbReference>
<dbReference type="GO" id="GO:0006355">
    <property type="term" value="P:regulation of DNA-templated transcription"/>
    <property type="evidence" value="ECO:0007669"/>
    <property type="project" value="InterPro"/>
</dbReference>
<feature type="transmembrane region" description="Helical" evidence="4">
    <location>
        <begin position="279"/>
        <end position="297"/>
    </location>
</feature>
<name>A0A6L7ITX6_9ACTN</name>
<feature type="transmembrane region" description="Helical" evidence="4">
    <location>
        <begin position="251"/>
        <end position="270"/>
    </location>
</feature>